<evidence type="ECO:0000256" key="17">
    <source>
        <dbReference type="HAMAP-Rule" id="MF_01098"/>
    </source>
</evidence>
<organism evidence="18 19">
    <name type="scientific">Methanooceanicella nereidis</name>
    <dbReference type="NCBI Taxonomy" id="2052831"/>
    <lineage>
        <taxon>Archaea</taxon>
        <taxon>Methanobacteriati</taxon>
        <taxon>Methanobacteriota</taxon>
        <taxon>Stenosarchaea group</taxon>
        <taxon>Methanomicrobia</taxon>
        <taxon>Methanocellales</taxon>
        <taxon>Methanocellaceae</taxon>
        <taxon>Methanooceanicella</taxon>
    </lineage>
</organism>
<comment type="subcellular location">
    <subcellularLocation>
        <location evidence="2 17">Cell membrane</location>
        <topology evidence="2 17">Multi-pass membrane protein</topology>
    </subcellularLocation>
</comment>
<evidence type="ECO:0000256" key="7">
    <source>
        <dbReference type="ARBA" id="ARBA00022563"/>
    </source>
</evidence>
<keyword evidence="17" id="KW-0484">Methanogenesis</keyword>
<gene>
    <name evidence="17" type="primary">mtrE</name>
    <name evidence="18" type="ORF">CUJ83_14425</name>
</gene>
<feature type="transmembrane region" description="Helical" evidence="17">
    <location>
        <begin position="81"/>
        <end position="105"/>
    </location>
</feature>
<evidence type="ECO:0000256" key="11">
    <source>
        <dbReference type="ARBA" id="ARBA00022967"/>
    </source>
</evidence>
<accession>A0AAP2RGH8</accession>
<keyword evidence="10 17" id="KW-0812">Transmembrane</keyword>
<protein>
    <recommendedName>
        <fullName evidence="5 17">Tetrahydromethanopterin S-methyltransferase subunit E</fullName>
        <ecNumber evidence="16 17">7.2.1.4</ecNumber>
    </recommendedName>
    <alternativeName>
        <fullName evidence="14 17">N5-methyltetrahydromethanopterin--coenzyme M methyltransferase subunit E</fullName>
    </alternativeName>
</protein>
<dbReference type="Proteomes" id="UP001320159">
    <property type="component" value="Unassembled WGS sequence"/>
</dbReference>
<dbReference type="GO" id="GO:0032259">
    <property type="term" value="P:methylation"/>
    <property type="evidence" value="ECO:0007669"/>
    <property type="project" value="UniProtKB-KW"/>
</dbReference>
<feature type="transmembrane region" description="Helical" evidence="17">
    <location>
        <begin position="126"/>
        <end position="154"/>
    </location>
</feature>
<evidence type="ECO:0000256" key="4">
    <source>
        <dbReference type="ARBA" id="ARBA00011616"/>
    </source>
</evidence>
<evidence type="ECO:0000256" key="6">
    <source>
        <dbReference type="ARBA" id="ARBA00022475"/>
    </source>
</evidence>
<keyword evidence="8 17" id="KW-0489">Methyltransferase</keyword>
<evidence type="ECO:0000256" key="9">
    <source>
        <dbReference type="ARBA" id="ARBA00022679"/>
    </source>
</evidence>
<evidence type="ECO:0000256" key="1">
    <source>
        <dbReference type="ARBA" id="ARBA00002533"/>
    </source>
</evidence>
<dbReference type="HAMAP" id="MF_01098">
    <property type="entry name" value="MtrE"/>
    <property type="match status" value="1"/>
</dbReference>
<keyword evidence="13 17" id="KW-0472">Membrane</keyword>
<comment type="caution">
    <text evidence="17">Lacks conserved residue(s) required for the propagation of feature annotation.</text>
</comment>
<evidence type="ECO:0000313" key="18">
    <source>
        <dbReference type="EMBL" id="MCD1296195.1"/>
    </source>
</evidence>
<evidence type="ECO:0000256" key="5">
    <source>
        <dbReference type="ARBA" id="ARBA00015120"/>
    </source>
</evidence>
<proteinExistence type="inferred from homology"/>
<comment type="function">
    <text evidence="1 17">Part of a complex that catalyzes the formation of methyl-coenzyme M and tetrahydromethanopterin from coenzyme M and methyl-tetrahydromethanopterin. This is an energy-conserving, sodium-ion translocating step.</text>
</comment>
<dbReference type="GO" id="GO:0005886">
    <property type="term" value="C:plasma membrane"/>
    <property type="evidence" value="ECO:0007669"/>
    <property type="project" value="UniProtKB-SubCell"/>
</dbReference>
<evidence type="ECO:0000256" key="2">
    <source>
        <dbReference type="ARBA" id="ARBA00004651"/>
    </source>
</evidence>
<keyword evidence="11 17" id="KW-1278">Translocase</keyword>
<dbReference type="Pfam" id="PF04206">
    <property type="entry name" value="MtrE"/>
    <property type="match status" value="1"/>
</dbReference>
<keyword evidence="12 17" id="KW-1133">Transmembrane helix</keyword>
<evidence type="ECO:0000256" key="14">
    <source>
        <dbReference type="ARBA" id="ARBA00029819"/>
    </source>
</evidence>
<dbReference type="InterPro" id="IPR005780">
    <property type="entry name" value="MeTrfase_E"/>
</dbReference>
<reference evidence="18 19" key="1">
    <citation type="submission" date="2017-11" db="EMBL/GenBank/DDBJ databases">
        <title>Isolation and Characterization of Family Methanocellaceae Species from Potential Methane Hydrate Area Offshore Southwestern Taiwan.</title>
        <authorList>
            <person name="Zhang W.-L."/>
            <person name="Chen W.-C."/>
            <person name="Lai M.-C."/>
            <person name="Chen S.-C."/>
        </authorList>
    </citation>
    <scope>NUCLEOTIDE SEQUENCE [LARGE SCALE GENOMIC DNA]</scope>
    <source>
        <strain evidence="18 19">CWC-04</strain>
    </source>
</reference>
<dbReference type="GO" id="GO:0005737">
    <property type="term" value="C:cytoplasm"/>
    <property type="evidence" value="ECO:0007669"/>
    <property type="project" value="InterPro"/>
</dbReference>
<keyword evidence="9 17" id="KW-0808">Transferase</keyword>
<keyword evidence="7 17" id="KW-0554">One-carbon metabolism</keyword>
<evidence type="ECO:0000313" key="19">
    <source>
        <dbReference type="Proteomes" id="UP001320159"/>
    </source>
</evidence>
<evidence type="ECO:0000256" key="13">
    <source>
        <dbReference type="ARBA" id="ARBA00023136"/>
    </source>
</evidence>
<dbReference type="EC" id="7.2.1.4" evidence="16 17"/>
<name>A0AAP2RGH8_9EURY</name>
<evidence type="ECO:0000256" key="8">
    <source>
        <dbReference type="ARBA" id="ARBA00022603"/>
    </source>
</evidence>
<keyword evidence="6 17" id="KW-1003">Cell membrane</keyword>
<dbReference type="GO" id="GO:0019386">
    <property type="term" value="P:methanogenesis, from carbon dioxide"/>
    <property type="evidence" value="ECO:0007669"/>
    <property type="project" value="UniProtKB-UniRule"/>
</dbReference>
<comment type="caution">
    <text evidence="18">The sequence shown here is derived from an EMBL/GenBank/DDBJ whole genome shotgun (WGS) entry which is preliminary data.</text>
</comment>
<dbReference type="GO" id="GO:0006730">
    <property type="term" value="P:one-carbon metabolic process"/>
    <property type="evidence" value="ECO:0007669"/>
    <property type="project" value="UniProtKB-UniRule"/>
</dbReference>
<evidence type="ECO:0000256" key="12">
    <source>
        <dbReference type="ARBA" id="ARBA00022989"/>
    </source>
</evidence>
<evidence type="ECO:0000256" key="15">
    <source>
        <dbReference type="ARBA" id="ARBA00044880"/>
    </source>
</evidence>
<comment type="similarity">
    <text evidence="3 17">Belongs to the MtrE family.</text>
</comment>
<dbReference type="GO" id="GO:0030269">
    <property type="term" value="F:tetrahydromethanopterin S-methyltransferase activity"/>
    <property type="evidence" value="ECO:0007669"/>
    <property type="project" value="UniProtKB-UniRule"/>
</dbReference>
<comment type="pathway">
    <text evidence="17">One-carbon metabolism; methanogenesis from CO(2); methyl-coenzyme M from 5,10-methylene-5,6,7,8-tetrahydromethanopterin: step 2/2.</text>
</comment>
<dbReference type="AlphaFoldDB" id="A0AAP2RGH8"/>
<dbReference type="PIRSF" id="PIRSF016509">
    <property type="entry name" value="MtrE"/>
    <property type="match status" value="1"/>
</dbReference>
<dbReference type="GO" id="GO:0012506">
    <property type="term" value="C:vesicle membrane"/>
    <property type="evidence" value="ECO:0007669"/>
    <property type="project" value="InterPro"/>
</dbReference>
<evidence type="ECO:0000256" key="3">
    <source>
        <dbReference type="ARBA" id="ARBA00009612"/>
    </source>
</evidence>
<dbReference type="NCBIfam" id="TIGR01113">
    <property type="entry name" value="mtrE"/>
    <property type="match status" value="1"/>
</dbReference>
<feature type="transmembrane region" description="Helical" evidence="17">
    <location>
        <begin position="258"/>
        <end position="277"/>
    </location>
</feature>
<sequence length="297" mass="31633">MEELVVSLGTLALMGACATIAGAAEDLESDFGSQSNANSQVQLAPQVGYVHRIYNKAICGEPVGYGFLCASAAAIGFALQFAFAINIVLALAIGSTISAILYGIFATTAYMGRLTGQKRFGQPIYLDILLTTTPSIIAHAFIAAMAISTFSYLFSAIIGQPFPFPILAMLWGIMTGGMGSAVGDVHYGTERQYMNKPFGCGLAASNSGKIIQQGEAGIRNSIDVAGFCVKHGGPMTGIGLGLTVFLDLWRHIIFIEYLNGWGAMIAGFIIALIWLIGNRMLELWARNTYGPYKKAED</sequence>
<evidence type="ECO:0000256" key="16">
    <source>
        <dbReference type="ARBA" id="ARBA00044970"/>
    </source>
</evidence>
<keyword evidence="19" id="KW-1185">Reference proteome</keyword>
<evidence type="ECO:0000256" key="10">
    <source>
        <dbReference type="ARBA" id="ARBA00022692"/>
    </source>
</evidence>
<dbReference type="EMBL" id="PGCK01000014">
    <property type="protein sequence ID" value="MCD1296195.1"/>
    <property type="molecule type" value="Genomic_DNA"/>
</dbReference>
<comment type="subunit">
    <text evidence="4 17">The complex is composed of 8 subunits; MtrA, MtrB, MtrC, MtrD, MtrE, MtrF, MtrG and MtrH.</text>
</comment>
<comment type="catalytic activity">
    <reaction evidence="15 17">
        <text>5-methyl-5,6,7,8-tetrahydromethanopterin + coenzyme M + 2 Na(+)(in) = 5,6,7,8-tetrahydromethanopterin + methyl-coenzyme M + 2 Na(+)(out)</text>
        <dbReference type="Rhea" id="RHEA:53492"/>
        <dbReference type="ChEBI" id="CHEBI:29101"/>
        <dbReference type="ChEBI" id="CHEBI:58103"/>
        <dbReference type="ChEBI" id="CHEBI:58116"/>
        <dbReference type="ChEBI" id="CHEBI:58286"/>
        <dbReference type="ChEBI" id="CHEBI:58319"/>
        <dbReference type="EC" id="7.2.1.4"/>
    </reaction>
</comment>
<dbReference type="RefSeq" id="WP_255668604.1">
    <property type="nucleotide sequence ID" value="NZ_PGCK01000014.1"/>
</dbReference>